<gene>
    <name evidence="1" type="ORF">HWN40_06620</name>
</gene>
<dbReference type="GeneID" id="55821333"/>
<keyword evidence="2" id="KW-1185">Reference proteome</keyword>
<evidence type="ECO:0000313" key="2">
    <source>
        <dbReference type="Proteomes" id="UP000509594"/>
    </source>
</evidence>
<name>A0A7D5I521_9EURY</name>
<accession>A0A7D5I521</accession>
<sequence length="303" mass="34637">MEKCSNFQNNIIVFSVILLILSNSGCLAELNSQEMNRNDPSSDIVIISSISDLRTVIESDSSGTFNQELINLLSIIENHDSTYEKEMASQTAYSISLEMENYGLQPLDVKLLEEYNNYESEMKRVNRVIDVLNENMDYDFEQIPLDKASHTKFIQLINKGERYLPVVDSYNELLESSDLVLEDRNNAEYVKKFYICAFLLSVDVLLIETGGIHKSVFKSVGSLNTELKLMKSVPYLGYSGYGLLLSTIYWSIRGYVEGFKNDIFEVIRDGSSEDILKQYSITLSQESLTNKVNDTETKLEKWF</sequence>
<evidence type="ECO:0000313" key="1">
    <source>
        <dbReference type="EMBL" id="QLC49941.1"/>
    </source>
</evidence>
<dbReference type="AlphaFoldDB" id="A0A7D5I521"/>
<reference evidence="1 2" key="1">
    <citation type="submission" date="2020-06" db="EMBL/GenBank/DDBJ databases">
        <title>Methanolobus halotolerans sp. nov., isolated from a saline lake Tus in Siberia.</title>
        <authorList>
            <person name="Shen Y."/>
            <person name="Chen S.-C."/>
            <person name="Lai M.-C."/>
            <person name="Huang H.-H."/>
            <person name="Chiu H.-H."/>
            <person name="Tang S.-L."/>
            <person name="Rogozin D.Y."/>
            <person name="Degermendzhy A.G."/>
        </authorList>
    </citation>
    <scope>NUCLEOTIDE SEQUENCE [LARGE SCALE GENOMIC DNA]</scope>
    <source>
        <strain evidence="1 2">DSM 21339</strain>
    </source>
</reference>
<dbReference type="KEGG" id="mzi:HWN40_06620"/>
<organism evidence="1 2">
    <name type="scientific">Methanolobus zinderi</name>
    <dbReference type="NCBI Taxonomy" id="536044"/>
    <lineage>
        <taxon>Archaea</taxon>
        <taxon>Methanobacteriati</taxon>
        <taxon>Methanobacteriota</taxon>
        <taxon>Stenosarchaea group</taxon>
        <taxon>Methanomicrobia</taxon>
        <taxon>Methanosarcinales</taxon>
        <taxon>Methanosarcinaceae</taxon>
        <taxon>Methanolobus</taxon>
    </lineage>
</organism>
<dbReference type="RefSeq" id="WP_176964997.1">
    <property type="nucleotide sequence ID" value="NZ_CP058215.1"/>
</dbReference>
<dbReference type="OrthoDB" id="381988at2157"/>
<dbReference type="Proteomes" id="UP000509594">
    <property type="component" value="Chromosome"/>
</dbReference>
<dbReference type="EMBL" id="CP058215">
    <property type="protein sequence ID" value="QLC49941.1"/>
    <property type="molecule type" value="Genomic_DNA"/>
</dbReference>
<proteinExistence type="predicted"/>
<protein>
    <submittedName>
        <fullName evidence="1">Uncharacterized protein</fullName>
    </submittedName>
</protein>